<proteinExistence type="predicted"/>
<comment type="caution">
    <text evidence="6">The sequence shown here is derived from an EMBL/GenBank/DDBJ whole genome shotgun (WGS) entry which is preliminary data.</text>
</comment>
<dbReference type="Proteomes" id="UP001519325">
    <property type="component" value="Unassembled WGS sequence"/>
</dbReference>
<keyword evidence="7" id="KW-1185">Reference proteome</keyword>
<evidence type="ECO:0000256" key="3">
    <source>
        <dbReference type="ARBA" id="ARBA00023163"/>
    </source>
</evidence>
<dbReference type="Pfam" id="PF00196">
    <property type="entry name" value="GerE"/>
    <property type="match status" value="1"/>
</dbReference>
<evidence type="ECO:0000256" key="1">
    <source>
        <dbReference type="ARBA" id="ARBA00023015"/>
    </source>
</evidence>
<dbReference type="PRINTS" id="PR00038">
    <property type="entry name" value="HTHLUXR"/>
</dbReference>
<dbReference type="PANTHER" id="PTHR44688:SF16">
    <property type="entry name" value="DNA-BINDING TRANSCRIPTIONAL ACTIVATOR DEVR_DOSR"/>
    <property type="match status" value="1"/>
</dbReference>
<feature type="region of interest" description="Disordered" evidence="4">
    <location>
        <begin position="1"/>
        <end position="23"/>
    </location>
</feature>
<keyword evidence="2 6" id="KW-0238">DNA-binding</keyword>
<feature type="domain" description="HTH luxR-type" evidence="5">
    <location>
        <begin position="70"/>
        <end position="135"/>
    </location>
</feature>
<dbReference type="Gene3D" id="1.10.10.10">
    <property type="entry name" value="Winged helix-like DNA-binding domain superfamily/Winged helix DNA-binding domain"/>
    <property type="match status" value="1"/>
</dbReference>
<dbReference type="CDD" id="cd06170">
    <property type="entry name" value="LuxR_C_like"/>
    <property type="match status" value="1"/>
</dbReference>
<accession>A0ABS4QIP0</accession>
<keyword evidence="3" id="KW-0804">Transcription</keyword>
<evidence type="ECO:0000259" key="5">
    <source>
        <dbReference type="PROSITE" id="PS50043"/>
    </source>
</evidence>
<reference evidence="6 7" key="1">
    <citation type="submission" date="2021-03" db="EMBL/GenBank/DDBJ databases">
        <title>Sequencing the genomes of 1000 actinobacteria strains.</title>
        <authorList>
            <person name="Klenk H.-P."/>
        </authorList>
    </citation>
    <scope>NUCLEOTIDE SEQUENCE [LARGE SCALE GENOMIC DNA]</scope>
    <source>
        <strain evidence="6 7">DSM 45516</strain>
    </source>
</reference>
<dbReference type="PANTHER" id="PTHR44688">
    <property type="entry name" value="DNA-BINDING TRANSCRIPTIONAL ACTIVATOR DEVR_DOSR"/>
    <property type="match status" value="1"/>
</dbReference>
<evidence type="ECO:0000313" key="6">
    <source>
        <dbReference type="EMBL" id="MBP2191582.1"/>
    </source>
</evidence>
<evidence type="ECO:0000256" key="2">
    <source>
        <dbReference type="ARBA" id="ARBA00023125"/>
    </source>
</evidence>
<dbReference type="SMART" id="SM00421">
    <property type="entry name" value="HTH_LUXR"/>
    <property type="match status" value="1"/>
</dbReference>
<dbReference type="InterPro" id="IPR016032">
    <property type="entry name" value="Sig_transdc_resp-reg_C-effctor"/>
</dbReference>
<dbReference type="PROSITE" id="PS50043">
    <property type="entry name" value="HTH_LUXR_2"/>
    <property type="match status" value="1"/>
</dbReference>
<dbReference type="GO" id="GO:0003677">
    <property type="term" value="F:DNA binding"/>
    <property type="evidence" value="ECO:0007669"/>
    <property type="project" value="UniProtKB-KW"/>
</dbReference>
<name>A0ABS4QIP0_9NOCA</name>
<dbReference type="EMBL" id="JAGGMR010000001">
    <property type="protein sequence ID" value="MBP2191582.1"/>
    <property type="molecule type" value="Genomic_DNA"/>
</dbReference>
<dbReference type="InterPro" id="IPR000792">
    <property type="entry name" value="Tscrpt_reg_LuxR_C"/>
</dbReference>
<dbReference type="RefSeq" id="WP_209893406.1">
    <property type="nucleotide sequence ID" value="NZ_JAGGMR010000001.1"/>
</dbReference>
<evidence type="ECO:0000256" key="4">
    <source>
        <dbReference type="SAM" id="MobiDB-lite"/>
    </source>
</evidence>
<dbReference type="SUPFAM" id="SSF46894">
    <property type="entry name" value="C-terminal effector domain of the bipartite response regulators"/>
    <property type="match status" value="1"/>
</dbReference>
<protein>
    <submittedName>
        <fullName evidence="6">DNA-binding NarL/FixJ family response regulator</fullName>
    </submittedName>
</protein>
<evidence type="ECO:0000313" key="7">
    <source>
        <dbReference type="Proteomes" id="UP001519325"/>
    </source>
</evidence>
<gene>
    <name evidence="6" type="ORF">BJ987_004483</name>
</gene>
<dbReference type="InterPro" id="IPR036388">
    <property type="entry name" value="WH-like_DNA-bd_sf"/>
</dbReference>
<sequence length="151" mass="16457">MRAEPSEPSTSFDPRGAFGGGESAAEQIDRAMKMMLAICHQQLLAMDLLVQARNSICPDTAAEVGVDGDNFEPAHRLTPREKQILRLIGEGRSNRRIARQLGIAEKTVRNHVHFIFRKIDVSSRAEAAVLALQGGWLLDETAGPGDVPANE</sequence>
<keyword evidence="1" id="KW-0805">Transcription regulation</keyword>
<organism evidence="6 7">
    <name type="scientific">Nocardia goodfellowii</name>
    <dbReference type="NCBI Taxonomy" id="882446"/>
    <lineage>
        <taxon>Bacteria</taxon>
        <taxon>Bacillati</taxon>
        <taxon>Actinomycetota</taxon>
        <taxon>Actinomycetes</taxon>
        <taxon>Mycobacteriales</taxon>
        <taxon>Nocardiaceae</taxon>
        <taxon>Nocardia</taxon>
    </lineage>
</organism>